<evidence type="ECO:0000256" key="4">
    <source>
        <dbReference type="ARBA" id="ARBA00022989"/>
    </source>
</evidence>
<evidence type="ECO:0000313" key="9">
    <source>
        <dbReference type="Proteomes" id="UP000095284"/>
    </source>
</evidence>
<keyword evidence="4 7" id="KW-1133">Transmembrane helix</keyword>
<proteinExistence type="inferred from homology"/>
<evidence type="ECO:0000256" key="6">
    <source>
        <dbReference type="ARBA" id="ARBA00049743"/>
    </source>
</evidence>
<dbReference type="GO" id="GO:0016020">
    <property type="term" value="C:membrane"/>
    <property type="evidence" value="ECO:0007669"/>
    <property type="project" value="UniProtKB-SubCell"/>
</dbReference>
<keyword evidence="3 7" id="KW-0812">Transmembrane</keyword>
<dbReference type="GO" id="GO:0015267">
    <property type="term" value="F:channel activity"/>
    <property type="evidence" value="ECO:0007669"/>
    <property type="project" value="TreeGrafter"/>
</dbReference>
<evidence type="ECO:0000256" key="7">
    <source>
        <dbReference type="RuleBase" id="RU363053"/>
    </source>
</evidence>
<dbReference type="EMBL" id="CAJFDI010000006">
    <property type="protein sequence ID" value="CAD5235427.1"/>
    <property type="molecule type" value="Genomic_DNA"/>
</dbReference>
<dbReference type="eggNOG" id="KOG1944">
    <property type="taxonomic scope" value="Eukaryota"/>
</dbReference>
<sequence>MLSAYLRLMARRPLATQIVSAGVIGVAGDAVCQLAIERKPLKQYDYGRGARFFIMPAFWMAPILNRWFRVLEMIGGKGAIFKRLAVDQILFSPCFGASILMVLGIMEGATPQQAFDSMKKIIWDIYVTSLQFWPAVQLINLNFVPLNYRVVFVQLASLIWNSYISYKTQNKTLQ</sequence>
<evidence type="ECO:0000256" key="1">
    <source>
        <dbReference type="ARBA" id="ARBA00004141"/>
    </source>
</evidence>
<reference evidence="11" key="1">
    <citation type="submission" date="2016-11" db="UniProtKB">
        <authorList>
            <consortium name="WormBaseParasite"/>
        </authorList>
    </citation>
    <scope>IDENTIFICATION</scope>
</reference>
<keyword evidence="5 7" id="KW-0472">Membrane</keyword>
<dbReference type="PANTHER" id="PTHR11266">
    <property type="entry name" value="PEROXISOMAL MEMBRANE PROTEIN 2, PXMP2 MPV17"/>
    <property type="match status" value="1"/>
</dbReference>
<dbReference type="PANTHER" id="PTHR11266:SF17">
    <property type="entry name" value="PROTEIN MPV17"/>
    <property type="match status" value="1"/>
</dbReference>
<accession>A0A1I7SA48</accession>
<dbReference type="GO" id="GO:1901858">
    <property type="term" value="P:regulation of mitochondrial DNA metabolic process"/>
    <property type="evidence" value="ECO:0007669"/>
    <property type="project" value="TreeGrafter"/>
</dbReference>
<feature type="transmembrane region" description="Helical" evidence="7">
    <location>
        <begin position="48"/>
        <end position="68"/>
    </location>
</feature>
<keyword evidence="10" id="KW-1185">Reference proteome</keyword>
<dbReference type="EMBL" id="CAJFCV020000006">
    <property type="protein sequence ID" value="CAG9131813.1"/>
    <property type="molecule type" value="Genomic_DNA"/>
</dbReference>
<evidence type="ECO:0000313" key="11">
    <source>
        <dbReference type="WBParaSite" id="BXY_0989500.1"/>
    </source>
</evidence>
<feature type="transmembrane region" description="Helical" evidence="7">
    <location>
        <begin position="14"/>
        <end position="36"/>
    </location>
</feature>
<dbReference type="Pfam" id="PF04117">
    <property type="entry name" value="Mpv17_PMP22"/>
    <property type="match status" value="1"/>
</dbReference>
<dbReference type="InterPro" id="IPR007248">
    <property type="entry name" value="Mpv17_PMP22"/>
</dbReference>
<organism evidence="9 11">
    <name type="scientific">Bursaphelenchus xylophilus</name>
    <name type="common">Pinewood nematode worm</name>
    <name type="synonym">Aphelenchoides xylophilus</name>
    <dbReference type="NCBI Taxonomy" id="6326"/>
    <lineage>
        <taxon>Eukaryota</taxon>
        <taxon>Metazoa</taxon>
        <taxon>Ecdysozoa</taxon>
        <taxon>Nematoda</taxon>
        <taxon>Chromadorea</taxon>
        <taxon>Rhabditida</taxon>
        <taxon>Tylenchina</taxon>
        <taxon>Tylenchomorpha</taxon>
        <taxon>Aphelenchoidea</taxon>
        <taxon>Aphelenchoididae</taxon>
        <taxon>Bursaphelenchus</taxon>
    </lineage>
</organism>
<evidence type="ECO:0000313" key="8">
    <source>
        <dbReference type="EMBL" id="CAD5235427.1"/>
    </source>
</evidence>
<evidence type="ECO:0000256" key="5">
    <source>
        <dbReference type="ARBA" id="ARBA00023136"/>
    </source>
</evidence>
<dbReference type="Proteomes" id="UP000095284">
    <property type="component" value="Unplaced"/>
</dbReference>
<dbReference type="Proteomes" id="UP000659654">
    <property type="component" value="Unassembled WGS sequence"/>
</dbReference>
<dbReference type="OrthoDB" id="430207at2759"/>
<dbReference type="AlphaFoldDB" id="A0A1I7SA48"/>
<dbReference type="GO" id="GO:0005739">
    <property type="term" value="C:mitochondrion"/>
    <property type="evidence" value="ECO:0007669"/>
    <property type="project" value="TreeGrafter"/>
</dbReference>
<protein>
    <recommendedName>
        <fullName evidence="6">Mitochondrial inner membrane protein Mpv17</fullName>
    </recommendedName>
</protein>
<gene>
    <name evidence="8" type="ORF">BXYJ_LOCUS15518</name>
</gene>
<name>A0A1I7SA48_BURXY</name>
<evidence type="ECO:0000256" key="3">
    <source>
        <dbReference type="ARBA" id="ARBA00022692"/>
    </source>
</evidence>
<evidence type="ECO:0000313" key="10">
    <source>
        <dbReference type="Proteomes" id="UP000659654"/>
    </source>
</evidence>
<evidence type="ECO:0000256" key="2">
    <source>
        <dbReference type="ARBA" id="ARBA00006824"/>
    </source>
</evidence>
<dbReference type="Proteomes" id="UP000582659">
    <property type="component" value="Unassembled WGS sequence"/>
</dbReference>
<comment type="similarity">
    <text evidence="2 7">Belongs to the peroxisomal membrane protein PXMP2/4 family.</text>
</comment>
<feature type="transmembrane region" description="Helical" evidence="7">
    <location>
        <begin position="88"/>
        <end position="109"/>
    </location>
</feature>
<dbReference type="WBParaSite" id="BXY_0989500.1">
    <property type="protein sequence ID" value="BXY_0989500.1"/>
    <property type="gene ID" value="BXY_0989500"/>
</dbReference>
<reference evidence="8" key="2">
    <citation type="submission" date="2020-09" db="EMBL/GenBank/DDBJ databases">
        <authorList>
            <person name="Kikuchi T."/>
        </authorList>
    </citation>
    <scope>NUCLEOTIDE SEQUENCE</scope>
    <source>
        <strain evidence="8">Ka4C1</strain>
    </source>
</reference>
<feature type="transmembrane region" description="Helical" evidence="7">
    <location>
        <begin position="121"/>
        <end position="140"/>
    </location>
</feature>
<comment type="subcellular location">
    <subcellularLocation>
        <location evidence="1">Membrane</location>
        <topology evidence="1">Multi-pass membrane protein</topology>
    </subcellularLocation>
</comment>